<gene>
    <name evidence="1" type="ORF">K4L44_01630</name>
</gene>
<proteinExistence type="predicted"/>
<name>A0AC61NNC1_9BACT</name>
<keyword evidence="2" id="KW-1185">Reference proteome</keyword>
<accession>A0AC61NNC1</accession>
<dbReference type="Proteomes" id="UP000826212">
    <property type="component" value="Chromosome"/>
</dbReference>
<evidence type="ECO:0000313" key="1">
    <source>
        <dbReference type="EMBL" id="QZE14597.1"/>
    </source>
</evidence>
<evidence type="ECO:0000313" key="2">
    <source>
        <dbReference type="Proteomes" id="UP000826212"/>
    </source>
</evidence>
<dbReference type="EMBL" id="CP081303">
    <property type="protein sequence ID" value="QZE14597.1"/>
    <property type="molecule type" value="Genomic_DNA"/>
</dbReference>
<organism evidence="1 2">
    <name type="scientific">Halosquirtibacter laminarini</name>
    <dbReference type="NCBI Taxonomy" id="3374600"/>
    <lineage>
        <taxon>Bacteria</taxon>
        <taxon>Pseudomonadati</taxon>
        <taxon>Bacteroidota</taxon>
        <taxon>Bacteroidia</taxon>
        <taxon>Marinilabiliales</taxon>
        <taxon>Prolixibacteraceae</taxon>
        <taxon>Halosquirtibacter</taxon>
    </lineage>
</organism>
<reference evidence="1" key="1">
    <citation type="submission" date="2021-08" db="EMBL/GenBank/DDBJ databases">
        <title>Novel anaerobic bacterium isolated from sea squirt in East Sea, Republic of Korea.</title>
        <authorList>
            <person name="Nguyen T.H."/>
            <person name="Li Z."/>
            <person name="Lee Y.-J."/>
            <person name="Ko J."/>
            <person name="Kim S.-G."/>
        </authorList>
    </citation>
    <scope>NUCLEOTIDE SEQUENCE</scope>
    <source>
        <strain evidence="1">KCTC 25031</strain>
    </source>
</reference>
<protein>
    <submittedName>
        <fullName evidence="1">Galactose mutarotase</fullName>
    </submittedName>
</protein>
<sequence>MKISTQAFGKTNDGKEVSLYTLENGKMIVKITNYGAIITDVQTPDNEGNLDHIVLGFNDLKEYTSKEYIDGCPYFGAICGRYANRIKEGTFSIDEQEYKLAINNGPNALHGGIVGFDKIVWDATTEESLNNVAVKLTYLAKDMEEGYPGNMKVTVTYTLTDSNDLIVKYQASSDKKTVINLTNHTYFNLNGANSTIKDHDLVVNADAVTPVDENLIPTGDYLSVEESAFDFKQPKSLGLEIDSLADGYDINFVLNKENDPLFAGTLSHAETGRHVSVFTTQPGLQIYTGYYIPEFTGHDNKKYGKYMGVAMETQHFPDSPNQPNFPSVTLSPEEKFEEITRFHFETK</sequence>